<evidence type="ECO:0000313" key="1">
    <source>
        <dbReference type="Ensembl" id="ENSSANP00000034171.1"/>
    </source>
</evidence>
<dbReference type="Proteomes" id="UP000472260">
    <property type="component" value="Unassembled WGS sequence"/>
</dbReference>
<proteinExistence type="predicted"/>
<reference evidence="1" key="2">
    <citation type="submission" date="2025-09" db="UniProtKB">
        <authorList>
            <consortium name="Ensembl"/>
        </authorList>
    </citation>
    <scope>IDENTIFICATION</scope>
</reference>
<accession>A0A671MLH3</accession>
<evidence type="ECO:0000313" key="2">
    <source>
        <dbReference type="Proteomes" id="UP000472260"/>
    </source>
</evidence>
<keyword evidence="2" id="KW-1185">Reference proteome</keyword>
<protein>
    <submittedName>
        <fullName evidence="1">Uncharacterized protein</fullName>
    </submittedName>
</protein>
<sequence length="69" mass="7795">LLLLLLSLRNTEHVFVLCWSLWKLDVASVFFIVSKSHAECSPPIGTFMELRANTNLSCLANLSMNEKTK</sequence>
<dbReference type="Ensembl" id="ENSSANT00000036386.1">
    <property type="protein sequence ID" value="ENSSANP00000034171.1"/>
    <property type="gene ID" value="ENSSANG00000017451.1"/>
</dbReference>
<organism evidence="1 2">
    <name type="scientific">Sinocyclocheilus anshuiensis</name>
    <dbReference type="NCBI Taxonomy" id="1608454"/>
    <lineage>
        <taxon>Eukaryota</taxon>
        <taxon>Metazoa</taxon>
        <taxon>Chordata</taxon>
        <taxon>Craniata</taxon>
        <taxon>Vertebrata</taxon>
        <taxon>Euteleostomi</taxon>
        <taxon>Actinopterygii</taxon>
        <taxon>Neopterygii</taxon>
        <taxon>Teleostei</taxon>
        <taxon>Ostariophysi</taxon>
        <taxon>Cypriniformes</taxon>
        <taxon>Cyprinidae</taxon>
        <taxon>Cyprininae</taxon>
        <taxon>Sinocyclocheilus</taxon>
    </lineage>
</organism>
<name>A0A671MLH3_9TELE</name>
<reference evidence="1" key="1">
    <citation type="submission" date="2025-08" db="UniProtKB">
        <authorList>
            <consortium name="Ensembl"/>
        </authorList>
    </citation>
    <scope>IDENTIFICATION</scope>
</reference>
<dbReference type="AlphaFoldDB" id="A0A671MLH3"/>